<accession>A0A017SK57</accession>
<dbReference type="STRING" id="1388766.A0A017SK57"/>
<keyword evidence="2" id="KW-1133">Transmembrane helix</keyword>
<evidence type="ECO:0000313" key="3">
    <source>
        <dbReference type="EMBL" id="EYE97353.1"/>
    </source>
</evidence>
<keyword evidence="2" id="KW-0472">Membrane</keyword>
<dbReference type="GeneID" id="63695181"/>
<dbReference type="RefSeq" id="XP_040641041.1">
    <property type="nucleotide sequence ID" value="XM_040780057.1"/>
</dbReference>
<evidence type="ECO:0000313" key="4">
    <source>
        <dbReference type="Proteomes" id="UP000019804"/>
    </source>
</evidence>
<reference evidence="4" key="1">
    <citation type="journal article" date="2014" name="Nat. Commun.">
        <title>Genomic adaptations of the halophilic Dead Sea filamentous fungus Eurotium rubrum.</title>
        <authorList>
            <person name="Kis-Papo T."/>
            <person name="Weig A.R."/>
            <person name="Riley R."/>
            <person name="Persoh D."/>
            <person name="Salamov A."/>
            <person name="Sun H."/>
            <person name="Lipzen A."/>
            <person name="Wasser S.P."/>
            <person name="Rambold G."/>
            <person name="Grigoriev I.V."/>
            <person name="Nevo E."/>
        </authorList>
    </citation>
    <scope>NUCLEOTIDE SEQUENCE [LARGE SCALE GENOMIC DNA]</scope>
    <source>
        <strain evidence="4">CBS 135680</strain>
    </source>
</reference>
<organism evidence="3 4">
    <name type="scientific">Aspergillus ruber (strain CBS 135680)</name>
    <dbReference type="NCBI Taxonomy" id="1388766"/>
    <lineage>
        <taxon>Eukaryota</taxon>
        <taxon>Fungi</taxon>
        <taxon>Dikarya</taxon>
        <taxon>Ascomycota</taxon>
        <taxon>Pezizomycotina</taxon>
        <taxon>Eurotiomycetes</taxon>
        <taxon>Eurotiomycetidae</taxon>
        <taxon>Eurotiales</taxon>
        <taxon>Aspergillaceae</taxon>
        <taxon>Aspergillus</taxon>
        <taxon>Aspergillus subgen. Aspergillus</taxon>
    </lineage>
</organism>
<feature type="compositionally biased region" description="Low complexity" evidence="1">
    <location>
        <begin position="302"/>
        <end position="317"/>
    </location>
</feature>
<dbReference type="EMBL" id="KK088416">
    <property type="protein sequence ID" value="EYE97353.1"/>
    <property type="molecule type" value="Genomic_DNA"/>
</dbReference>
<feature type="region of interest" description="Disordered" evidence="1">
    <location>
        <begin position="298"/>
        <end position="318"/>
    </location>
</feature>
<gene>
    <name evidence="3" type="ORF">EURHEDRAFT_401092</name>
</gene>
<proteinExistence type="predicted"/>
<dbReference type="Proteomes" id="UP000019804">
    <property type="component" value="Unassembled WGS sequence"/>
</dbReference>
<evidence type="ECO:0000256" key="2">
    <source>
        <dbReference type="SAM" id="Phobius"/>
    </source>
</evidence>
<sequence>MSSPSVVFNRGLRYTKVKRVSIPVSAPTAFPGPLSPVASTLFSLFATPSPQSSLALSGAYSTPSTFSIRPSTLLDPPEKIHPTISLTPEVQVTSPPNVGVFPPTPVASETPYTGKTKADTSTPTVDSRIFGASHNASSSIGTTSSATTTAGTGSAGYGSTQNTDGLNKDNLPGVIVGSILGVLGFIAFVALICFFLLRRRRRVYGDTKSLSSNGKLSRIDRNSVPTLTSWAPRHHSAFSFHASPASGQSPPNRIQFTHTPELTPPKPILFHNPFSKSTEACIEAQLDNRSPGTIPLNPFADPTSPNNNTTTANTSPTWKQIRPSKPNIIEWQPQGHNSLVIPRSLYGSDHSLGSTIILPGRNSSVGSLQVISYRLSSPSATSPRVIDLSAKRISARSARSARSDPFDLEVPVDAVHSRA</sequence>
<dbReference type="OrthoDB" id="4497412at2759"/>
<feature type="transmembrane region" description="Helical" evidence="2">
    <location>
        <begin position="171"/>
        <end position="197"/>
    </location>
</feature>
<protein>
    <submittedName>
        <fullName evidence="3">Uncharacterized protein</fullName>
    </submittedName>
</protein>
<keyword evidence="2" id="KW-0812">Transmembrane</keyword>
<evidence type="ECO:0000256" key="1">
    <source>
        <dbReference type="SAM" id="MobiDB-lite"/>
    </source>
</evidence>
<dbReference type="AlphaFoldDB" id="A0A017SK57"/>
<dbReference type="HOGENOM" id="CLU_647184_0_0_1"/>
<name>A0A017SK57_ASPRC</name>
<keyword evidence="4" id="KW-1185">Reference proteome</keyword>
<feature type="compositionally biased region" description="Low complexity" evidence="1">
    <location>
        <begin position="136"/>
        <end position="160"/>
    </location>
</feature>
<feature type="region of interest" description="Disordered" evidence="1">
    <location>
        <begin position="89"/>
        <end position="166"/>
    </location>
</feature>